<feature type="transmembrane region" description="Helical" evidence="1">
    <location>
        <begin position="266"/>
        <end position="290"/>
    </location>
</feature>
<keyword evidence="4" id="KW-1185">Reference proteome</keyword>
<dbReference type="Pfam" id="PF00487">
    <property type="entry name" value="FA_desaturase"/>
    <property type="match status" value="1"/>
</dbReference>
<dbReference type="PANTHER" id="PTHR32100">
    <property type="entry name" value="OMEGA-6 FATTY ACID DESATURASE, CHLOROPLASTIC"/>
    <property type="match status" value="1"/>
</dbReference>
<dbReference type="AlphaFoldDB" id="A0A9P5YY42"/>
<dbReference type="Proteomes" id="UP000807469">
    <property type="component" value="Unassembled WGS sequence"/>
</dbReference>
<protein>
    <submittedName>
        <fullName evidence="3">Delta-12 fatty acid desaturase</fullName>
    </submittedName>
</protein>
<dbReference type="CDD" id="cd03507">
    <property type="entry name" value="Delta12-FADS-like"/>
    <property type="match status" value="1"/>
</dbReference>
<accession>A0A9P5YY42</accession>
<organism evidence="3 4">
    <name type="scientific">Pholiota conissans</name>
    <dbReference type="NCBI Taxonomy" id="109636"/>
    <lineage>
        <taxon>Eukaryota</taxon>
        <taxon>Fungi</taxon>
        <taxon>Dikarya</taxon>
        <taxon>Basidiomycota</taxon>
        <taxon>Agaricomycotina</taxon>
        <taxon>Agaricomycetes</taxon>
        <taxon>Agaricomycetidae</taxon>
        <taxon>Agaricales</taxon>
        <taxon>Agaricineae</taxon>
        <taxon>Strophariaceae</taxon>
        <taxon>Pholiota</taxon>
    </lineage>
</organism>
<evidence type="ECO:0000313" key="3">
    <source>
        <dbReference type="EMBL" id="KAF9477903.1"/>
    </source>
</evidence>
<dbReference type="InterPro" id="IPR012171">
    <property type="entry name" value="Fatty_acid_desaturase"/>
</dbReference>
<evidence type="ECO:0000259" key="2">
    <source>
        <dbReference type="Pfam" id="PF00487"/>
    </source>
</evidence>
<keyword evidence="1" id="KW-0812">Transmembrane</keyword>
<comment type="caution">
    <text evidence="3">The sequence shown here is derived from an EMBL/GenBank/DDBJ whole genome shotgun (WGS) entry which is preliminary data.</text>
</comment>
<feature type="transmembrane region" description="Helical" evidence="1">
    <location>
        <begin position="241"/>
        <end position="260"/>
    </location>
</feature>
<evidence type="ECO:0000313" key="4">
    <source>
        <dbReference type="Proteomes" id="UP000807469"/>
    </source>
</evidence>
<dbReference type="GO" id="GO:0016491">
    <property type="term" value="F:oxidoreductase activity"/>
    <property type="evidence" value="ECO:0007669"/>
    <property type="project" value="InterPro"/>
</dbReference>
<reference evidence="3" key="1">
    <citation type="submission" date="2020-11" db="EMBL/GenBank/DDBJ databases">
        <authorList>
            <consortium name="DOE Joint Genome Institute"/>
            <person name="Ahrendt S."/>
            <person name="Riley R."/>
            <person name="Andreopoulos W."/>
            <person name="Labutti K."/>
            <person name="Pangilinan J."/>
            <person name="Ruiz-Duenas F.J."/>
            <person name="Barrasa J.M."/>
            <person name="Sanchez-Garcia M."/>
            <person name="Camarero S."/>
            <person name="Miyauchi S."/>
            <person name="Serrano A."/>
            <person name="Linde D."/>
            <person name="Babiker R."/>
            <person name="Drula E."/>
            <person name="Ayuso-Fernandez I."/>
            <person name="Pacheco R."/>
            <person name="Padilla G."/>
            <person name="Ferreira P."/>
            <person name="Barriuso J."/>
            <person name="Kellner H."/>
            <person name="Castanera R."/>
            <person name="Alfaro M."/>
            <person name="Ramirez L."/>
            <person name="Pisabarro A.G."/>
            <person name="Kuo A."/>
            <person name="Tritt A."/>
            <person name="Lipzen A."/>
            <person name="He G."/>
            <person name="Yan M."/>
            <person name="Ng V."/>
            <person name="Cullen D."/>
            <person name="Martin F."/>
            <person name="Rosso M.-N."/>
            <person name="Henrissat B."/>
            <person name="Hibbett D."/>
            <person name="Martinez A.T."/>
            <person name="Grigoriev I.V."/>
        </authorList>
    </citation>
    <scope>NUCLEOTIDE SEQUENCE</scope>
    <source>
        <strain evidence="3">CIRM-BRFM 674</strain>
    </source>
</reference>
<dbReference type="OrthoDB" id="1461976at2759"/>
<feature type="domain" description="Fatty acid desaturase" evidence="2">
    <location>
        <begin position="91"/>
        <end position="365"/>
    </location>
</feature>
<keyword evidence="1" id="KW-0472">Membrane</keyword>
<dbReference type="EMBL" id="MU155247">
    <property type="protein sequence ID" value="KAF9477903.1"/>
    <property type="molecule type" value="Genomic_DNA"/>
</dbReference>
<dbReference type="GO" id="GO:0006629">
    <property type="term" value="P:lipid metabolic process"/>
    <property type="evidence" value="ECO:0007669"/>
    <property type="project" value="InterPro"/>
</dbReference>
<dbReference type="InterPro" id="IPR005804">
    <property type="entry name" value="FA_desaturase_dom"/>
</dbReference>
<proteinExistence type="predicted"/>
<keyword evidence="1" id="KW-1133">Transmembrane helix</keyword>
<evidence type="ECO:0000256" key="1">
    <source>
        <dbReference type="SAM" id="Phobius"/>
    </source>
</evidence>
<sequence length="418" mass="48820">MLSIFEDSQEYTERTKIPFRPTKVTLAEIRAAVPKHLHERSTVYAIYYSIRDVLFAYAVYKLGWTIDPFTLGLVEKYGISSATFSAIKWSLWSVYWFSESICLAGWWCLAHEAGHGTLSDYNWVNHAIGFSLHTFLLVPYYAWRSTHRAHHKAAASIERDENYVPRTRSDYKLPPQSVARLANYHEIFEEAPFYTLCRMLLMQLIGWQFYLLRNVMGSPRYPPGTNHFQPSSALFKTHERIPIIACNIALIVMLSVIIWWTRQAGFAYFVKLYLVPYIVTNHWIVMLTYLQHSDPTIPHYRNSQWSFVRGATSTIDRPLLGFLGRFFLHNISHDHVAHHLFSSTPFYNQPAVTEVLKEVLKDEYYNDNTNTFRALYRTFTQCVFIENDDEIAFYKNRDGEAARELAPDALEYAPKKMD</sequence>
<gene>
    <name evidence="3" type="ORF">BDN70DRAFT_880591</name>
</gene>
<name>A0A9P5YY42_9AGAR</name>